<dbReference type="PROSITE" id="PS50215">
    <property type="entry name" value="ADAM_MEPRO"/>
    <property type="match status" value="1"/>
</dbReference>
<dbReference type="PANTHER" id="PTHR11905">
    <property type="entry name" value="ADAM A DISINTEGRIN AND METALLOPROTEASE DOMAIN"/>
    <property type="match status" value="1"/>
</dbReference>
<proteinExistence type="predicted"/>
<keyword evidence="9" id="KW-0732">Signal</keyword>
<accession>A0A836AFX3</accession>
<comment type="caution">
    <text evidence="22">The sequence shown here is derived from an EMBL/GenBank/DDBJ whole genome shotgun (WGS) entry which is preliminary data.</text>
</comment>
<dbReference type="PROSITE" id="PS00139">
    <property type="entry name" value="THIOL_PROTEASE_CYS"/>
    <property type="match status" value="1"/>
</dbReference>
<keyword evidence="18" id="KW-0862">Zinc</keyword>
<dbReference type="FunFam" id="4.10.70.10:FF:000001">
    <property type="entry name" value="Disintegrin and metalloproteinase domain-containing protein 22"/>
    <property type="match status" value="1"/>
</dbReference>
<keyword evidence="13 18" id="KW-1015">Disulfide bond</keyword>
<dbReference type="SMART" id="SM00645">
    <property type="entry name" value="Pept_C1"/>
    <property type="match status" value="1"/>
</dbReference>
<dbReference type="Pfam" id="PF01421">
    <property type="entry name" value="Reprolysin"/>
    <property type="match status" value="1"/>
</dbReference>
<evidence type="ECO:0000256" key="3">
    <source>
        <dbReference type="ARBA" id="ARBA00004223"/>
    </source>
</evidence>
<keyword evidence="19" id="KW-0472">Membrane</keyword>
<dbReference type="GO" id="GO:0042470">
    <property type="term" value="C:melanosome"/>
    <property type="evidence" value="ECO:0007669"/>
    <property type="project" value="UniProtKB-SubCell"/>
</dbReference>
<comment type="subcellular location">
    <subcellularLocation>
        <location evidence="5">Apical cell membrane</location>
        <topology evidence="5">Peripheral membrane protein</topology>
        <orientation evidence="5">Extracellular side</orientation>
    </subcellularLocation>
    <subcellularLocation>
        <location evidence="4">Lysosome</location>
    </subcellularLocation>
    <subcellularLocation>
        <location evidence="3">Melanosome</location>
    </subcellularLocation>
    <subcellularLocation>
        <location evidence="2">Membrane</location>
        <topology evidence="2">Single-pass membrane protein</topology>
    </subcellularLocation>
</comment>
<dbReference type="InterPro" id="IPR000668">
    <property type="entry name" value="Peptidase_C1A_C"/>
</dbReference>
<evidence type="ECO:0000256" key="16">
    <source>
        <dbReference type="ARBA" id="ARBA00046877"/>
    </source>
</evidence>
<dbReference type="InterPro" id="IPR025660">
    <property type="entry name" value="Pept_his_AS"/>
</dbReference>
<comment type="subunit">
    <text evidence="16">Dimer of a heavy chain and a light chain cross-linked by a disulfide bond. Interacts with SRPX2. Directly interacts with SHKBP1.</text>
</comment>
<dbReference type="Proteomes" id="UP000664991">
    <property type="component" value="Unassembled WGS sequence"/>
</dbReference>
<dbReference type="EC" id="3.4.22.1" evidence="6"/>
<dbReference type="GO" id="GO:0008584">
    <property type="term" value="P:male gonad development"/>
    <property type="evidence" value="ECO:0007669"/>
    <property type="project" value="TreeGrafter"/>
</dbReference>
<evidence type="ECO:0000313" key="23">
    <source>
        <dbReference type="Proteomes" id="UP000664991"/>
    </source>
</evidence>
<comment type="caution">
    <text evidence="18">Lacks conserved residue(s) required for the propagation of feature annotation.</text>
</comment>
<feature type="active site" evidence="18">
    <location>
        <position position="351"/>
    </location>
</feature>
<evidence type="ECO:0000256" key="1">
    <source>
        <dbReference type="ARBA" id="ARBA00001754"/>
    </source>
</evidence>
<dbReference type="InterPro" id="IPR001762">
    <property type="entry name" value="Disintegrin_dom"/>
</dbReference>
<evidence type="ECO:0000256" key="13">
    <source>
        <dbReference type="ARBA" id="ARBA00023157"/>
    </source>
</evidence>
<dbReference type="CDD" id="cd02620">
    <property type="entry name" value="Peptidase_C1A_CathepsinB"/>
    <property type="match status" value="1"/>
</dbReference>
<dbReference type="EMBL" id="JAEMGP010000002">
    <property type="protein sequence ID" value="KAG5213568.1"/>
    <property type="molecule type" value="Genomic_DNA"/>
</dbReference>
<keyword evidence="19" id="KW-0812">Transmembrane</keyword>
<dbReference type="GO" id="GO:0006508">
    <property type="term" value="P:proteolysis"/>
    <property type="evidence" value="ECO:0007669"/>
    <property type="project" value="UniProtKB-KW"/>
</dbReference>
<gene>
    <name evidence="22" type="ORF">JEQ12_009354</name>
</gene>
<keyword evidence="11" id="KW-0788">Thiol protease</keyword>
<keyword evidence="19" id="KW-1133">Transmembrane helix</keyword>
<feature type="transmembrane region" description="Helical" evidence="19">
    <location>
        <begin position="14"/>
        <end position="33"/>
    </location>
</feature>
<dbReference type="CDD" id="cd04269">
    <property type="entry name" value="ZnMc_adamalysin_II_like"/>
    <property type="match status" value="1"/>
</dbReference>
<feature type="binding site" evidence="18">
    <location>
        <position position="360"/>
    </location>
    <ligand>
        <name>Zn(2+)</name>
        <dbReference type="ChEBI" id="CHEBI:29105"/>
        <note>catalytic</note>
    </ligand>
</feature>
<evidence type="ECO:0000256" key="14">
    <source>
        <dbReference type="ARBA" id="ARBA00023228"/>
    </source>
</evidence>
<dbReference type="SMART" id="SM00050">
    <property type="entry name" value="DISIN"/>
    <property type="match status" value="1"/>
</dbReference>
<dbReference type="InterPro" id="IPR006586">
    <property type="entry name" value="ADAM_Cys-rich"/>
</dbReference>
<evidence type="ECO:0000256" key="5">
    <source>
        <dbReference type="ARBA" id="ARBA00004465"/>
    </source>
</evidence>
<dbReference type="Pfam" id="PF01562">
    <property type="entry name" value="Pep_M12B_propep"/>
    <property type="match status" value="1"/>
</dbReference>
<name>A0A836AFX3_SHEEP</name>
<evidence type="ECO:0000256" key="9">
    <source>
        <dbReference type="ARBA" id="ARBA00022729"/>
    </source>
</evidence>
<dbReference type="InterPro" id="IPR025661">
    <property type="entry name" value="Pept_asp_AS"/>
</dbReference>
<sequence>MAKYDGSAIGVGEFLVYMKVTLMLLWLKVFLFLPEWPQVGHSQRVGPPEVVIPLRVTPTGRGMKLQGWLCYKLHFGGQRHVVHMKVKKNFLSKNFPVFTYADTGVLLEDQPFVQDDCYYRGYVEGDPESLVSLNNCFGGFQGMLQTNDIVYEIEPKRFSTAFEHLIYKLDNEETNFSYFRCGLTDEEIAGQLKFQESINSTLKQSSYAGWWTHSYFLEVAVVVDHSRYLHHGSNASLVQKEVFLVLNVVSDVLKTLDLELLLMGIEIWTERSLVALGGGIRKALDEFCKWKENGLQNRVPHDLAHIFVKRHYGNTIGWSFIGTVCSDRYSCGIESFHNEGVSTLSHVVIHETSHVLGMNHDNTNLCKCAASRCIMFPYVGVTTKYTNCSYADYWNLVHRRHCLYIAPDPLTVLRETRCGNSVVEEGEECDCGPVKKCTADPCCQLNCTMTAGVNCSSGLCCHNCRFMPSGTVCRKVENECDLPEWCNGTSSQCPEDVYMQDGTSCTGGGYCYEKRCNERNEQCRQIFGQEARSANNDMICNGICYQMTFIELKLDHAFATRQPASDPARSLLNKKGPAMVSPFTVLVFLVFWDTGLAAFSVVSFGQKEAGHNFYNVDLSYVKKLCGAILGGPKLPQRDAFAADMVLPDSFDAREQWPNCPTIKEIRDQGSCGSCWAFGAVEAISDRICIHSKGRVNVEVSAEDMLTCCGSECGDGCNGGFPSGAWNFWTKKGLVSGGLYDSHVGCRPYSIPPCEHHVNGSRPPCTGEGDTPKCSKICEPGYSPSYKDDKHFGCSSYSVSSNEKEIMAEIYKNGPVEGAFSVYSDFLLYKSGVYQHVSGEMMGGHAIRILGWGVENDTPYWLVGNSWNTDWGDKGFFKILRGQDHCGIESEIVAGMPCAHQH</sequence>
<dbReference type="Pfam" id="PF00200">
    <property type="entry name" value="Disintegrin"/>
    <property type="match status" value="1"/>
</dbReference>
<dbReference type="SMART" id="SM00608">
    <property type="entry name" value="ACR"/>
    <property type="match status" value="1"/>
</dbReference>
<dbReference type="SUPFAM" id="SSF55486">
    <property type="entry name" value="Metalloproteases ('zincins'), catalytic domain"/>
    <property type="match status" value="1"/>
</dbReference>
<evidence type="ECO:0000259" key="20">
    <source>
        <dbReference type="PROSITE" id="PS50214"/>
    </source>
</evidence>
<dbReference type="Pfam" id="PF00112">
    <property type="entry name" value="Peptidase_C1"/>
    <property type="match status" value="1"/>
</dbReference>
<evidence type="ECO:0000313" key="22">
    <source>
        <dbReference type="EMBL" id="KAG5213568.1"/>
    </source>
</evidence>
<dbReference type="InterPro" id="IPR034027">
    <property type="entry name" value="Reprolysin_adamalysin"/>
</dbReference>
<evidence type="ECO:0000256" key="8">
    <source>
        <dbReference type="ARBA" id="ARBA00022670"/>
    </source>
</evidence>
<evidence type="ECO:0000256" key="11">
    <source>
        <dbReference type="ARBA" id="ARBA00022807"/>
    </source>
</evidence>
<feature type="disulfide bond" evidence="18">
    <location>
        <begin position="368"/>
        <end position="373"/>
    </location>
</feature>
<dbReference type="FunFam" id="3.90.70.10:FF:000031">
    <property type="entry name" value="Cathepsin B"/>
    <property type="match status" value="1"/>
</dbReference>
<dbReference type="InterPro" id="IPR001590">
    <property type="entry name" value="Peptidase_M12B"/>
</dbReference>
<dbReference type="InterPro" id="IPR018358">
    <property type="entry name" value="Disintegrin_CS"/>
</dbReference>
<evidence type="ECO:0000256" key="17">
    <source>
        <dbReference type="PROSITE-ProRule" id="PRU00068"/>
    </source>
</evidence>
<dbReference type="InterPro" id="IPR036436">
    <property type="entry name" value="Disintegrin_dom_sf"/>
</dbReference>
<dbReference type="InterPro" id="IPR002870">
    <property type="entry name" value="Peptidase_M12B_N"/>
</dbReference>
<evidence type="ECO:0000259" key="21">
    <source>
        <dbReference type="PROSITE" id="PS50215"/>
    </source>
</evidence>
<feature type="binding site" evidence="18">
    <location>
        <position position="354"/>
    </location>
    <ligand>
        <name>Zn(2+)</name>
        <dbReference type="ChEBI" id="CHEBI:29105"/>
        <note>catalytic</note>
    </ligand>
</feature>
<dbReference type="FunFam" id="3.40.390.10:FF:000002">
    <property type="entry name" value="Disintegrin and metalloproteinase domain-containing protein 22"/>
    <property type="match status" value="1"/>
</dbReference>
<keyword evidence="12" id="KW-0865">Zymogen</keyword>
<keyword evidence="8" id="KW-0645">Protease</keyword>
<protein>
    <recommendedName>
        <fullName evidence="7">Cathepsin B</fullName>
        <ecNumber evidence="6">3.4.22.1</ecNumber>
    </recommendedName>
</protein>
<dbReference type="GO" id="GO:0004197">
    <property type="term" value="F:cysteine-type endopeptidase activity"/>
    <property type="evidence" value="ECO:0007669"/>
    <property type="project" value="UniProtKB-EC"/>
</dbReference>
<keyword evidence="18" id="KW-0479">Metal-binding</keyword>
<dbReference type="AlphaFoldDB" id="A0A836AFX3"/>
<evidence type="ECO:0000256" key="12">
    <source>
        <dbReference type="ARBA" id="ARBA00023145"/>
    </source>
</evidence>
<dbReference type="InterPro" id="IPR024079">
    <property type="entry name" value="MetalloPept_cat_dom_sf"/>
</dbReference>
<evidence type="ECO:0000256" key="15">
    <source>
        <dbReference type="ARBA" id="ARBA00046089"/>
    </source>
</evidence>
<evidence type="ECO:0000256" key="10">
    <source>
        <dbReference type="ARBA" id="ARBA00022801"/>
    </source>
</evidence>
<dbReference type="GO" id="GO:0004222">
    <property type="term" value="F:metalloendopeptidase activity"/>
    <property type="evidence" value="ECO:0007669"/>
    <property type="project" value="InterPro"/>
</dbReference>
<feature type="disulfide bond" evidence="17">
    <location>
        <begin position="473"/>
        <end position="493"/>
    </location>
</feature>
<dbReference type="GO" id="GO:0046872">
    <property type="term" value="F:metal ion binding"/>
    <property type="evidence" value="ECO:0007669"/>
    <property type="project" value="UniProtKB-KW"/>
</dbReference>
<dbReference type="PROSITE" id="PS00640">
    <property type="entry name" value="THIOL_PROTEASE_ASN"/>
    <property type="match status" value="1"/>
</dbReference>
<reference evidence="22 23" key="1">
    <citation type="submission" date="2020-12" db="EMBL/GenBank/DDBJ databases">
        <title>De novo assembly of Tibetan sheep genome.</title>
        <authorList>
            <person name="Li X."/>
        </authorList>
    </citation>
    <scope>NUCLEOTIDE SEQUENCE [LARGE SCALE GENOMIC DNA]</scope>
    <source>
        <tissue evidence="22">Heart</tissue>
    </source>
</reference>
<keyword evidence="14" id="KW-0458">Lysosome</keyword>
<dbReference type="PROSITE" id="PS00427">
    <property type="entry name" value="DISINTEGRIN_1"/>
    <property type="match status" value="1"/>
</dbReference>
<evidence type="ECO:0000256" key="18">
    <source>
        <dbReference type="PROSITE-ProRule" id="PRU00276"/>
    </source>
</evidence>
<dbReference type="InterPro" id="IPR038765">
    <property type="entry name" value="Papain-like_cys_pep_sf"/>
</dbReference>
<dbReference type="Gene3D" id="3.90.70.10">
    <property type="entry name" value="Cysteine proteinases"/>
    <property type="match status" value="1"/>
</dbReference>
<dbReference type="GO" id="GO:0009897">
    <property type="term" value="C:external side of plasma membrane"/>
    <property type="evidence" value="ECO:0007669"/>
    <property type="project" value="TreeGrafter"/>
</dbReference>
<evidence type="ECO:0000256" key="19">
    <source>
        <dbReference type="SAM" id="Phobius"/>
    </source>
</evidence>
<dbReference type="PRINTS" id="PR00705">
    <property type="entry name" value="PAPAIN"/>
</dbReference>
<dbReference type="PROSITE" id="PS00639">
    <property type="entry name" value="THIOL_PROTEASE_HIS"/>
    <property type="match status" value="1"/>
</dbReference>
<dbReference type="GO" id="GO:1990913">
    <property type="term" value="C:sperm head plasma membrane"/>
    <property type="evidence" value="ECO:0007669"/>
    <property type="project" value="TreeGrafter"/>
</dbReference>
<dbReference type="PROSITE" id="PS50214">
    <property type="entry name" value="DISINTEGRIN_2"/>
    <property type="match status" value="1"/>
</dbReference>
<evidence type="ECO:0000256" key="7">
    <source>
        <dbReference type="ARBA" id="ARBA00015559"/>
    </source>
</evidence>
<dbReference type="GO" id="GO:0016324">
    <property type="term" value="C:apical plasma membrane"/>
    <property type="evidence" value="ECO:0007669"/>
    <property type="project" value="UniProtKB-SubCell"/>
</dbReference>
<feature type="domain" description="Disintegrin" evidence="20">
    <location>
        <begin position="415"/>
        <end position="501"/>
    </location>
</feature>
<comment type="catalytic activity">
    <reaction evidence="1">
        <text>Hydrolysis of proteins with broad specificity for peptide bonds. Preferentially cleaves -Arg-Arg-|-Xaa bonds in small molecule substrates (thus differing from cathepsin L). In addition to being an endopeptidase, shows peptidyl-dipeptidase activity, liberating C-terminal dipeptides.</text>
        <dbReference type="EC" id="3.4.22.1"/>
    </reaction>
</comment>
<dbReference type="Gene3D" id="4.10.70.10">
    <property type="entry name" value="Disintegrin domain"/>
    <property type="match status" value="1"/>
</dbReference>
<dbReference type="GO" id="GO:0005764">
    <property type="term" value="C:lysosome"/>
    <property type="evidence" value="ECO:0007669"/>
    <property type="project" value="UniProtKB-SubCell"/>
</dbReference>
<feature type="binding site" evidence="18">
    <location>
        <position position="350"/>
    </location>
    <ligand>
        <name>Zn(2+)</name>
        <dbReference type="ChEBI" id="CHEBI:29105"/>
        <note>catalytic</note>
    </ligand>
</feature>
<evidence type="ECO:0000256" key="6">
    <source>
        <dbReference type="ARBA" id="ARBA00012537"/>
    </source>
</evidence>
<feature type="domain" description="Peptidase M12B" evidence="21">
    <location>
        <begin position="215"/>
        <end position="409"/>
    </location>
</feature>
<keyword evidence="10" id="KW-0378">Hydrolase</keyword>
<dbReference type="InterPro" id="IPR000169">
    <property type="entry name" value="Pept_cys_AS"/>
</dbReference>
<dbReference type="Gene3D" id="3.40.390.10">
    <property type="entry name" value="Collagenase (Catalytic Domain)"/>
    <property type="match status" value="1"/>
</dbReference>
<organism evidence="22 23">
    <name type="scientific">Ovis aries</name>
    <name type="common">Sheep</name>
    <dbReference type="NCBI Taxonomy" id="9940"/>
    <lineage>
        <taxon>Eukaryota</taxon>
        <taxon>Metazoa</taxon>
        <taxon>Chordata</taxon>
        <taxon>Craniata</taxon>
        <taxon>Vertebrata</taxon>
        <taxon>Euteleostomi</taxon>
        <taxon>Mammalia</taxon>
        <taxon>Eutheria</taxon>
        <taxon>Laurasiatheria</taxon>
        <taxon>Artiodactyla</taxon>
        <taxon>Ruminantia</taxon>
        <taxon>Pecora</taxon>
        <taxon>Bovidae</taxon>
        <taxon>Caprinae</taxon>
        <taxon>Ovis</taxon>
    </lineage>
</organism>
<dbReference type="PANTHER" id="PTHR11905:SF239">
    <property type="entry name" value="A DISINTEGRIN AND METALLOPEPTIDASE DOMAIN 26B-RELATED"/>
    <property type="match status" value="1"/>
</dbReference>
<dbReference type="SUPFAM" id="SSF57552">
    <property type="entry name" value="Blood coagulation inhibitor (disintegrin)"/>
    <property type="match status" value="1"/>
</dbReference>
<dbReference type="SUPFAM" id="SSF54001">
    <property type="entry name" value="Cysteine proteinases"/>
    <property type="match status" value="1"/>
</dbReference>
<evidence type="ECO:0000256" key="2">
    <source>
        <dbReference type="ARBA" id="ARBA00004167"/>
    </source>
</evidence>
<evidence type="ECO:0000256" key="4">
    <source>
        <dbReference type="ARBA" id="ARBA00004371"/>
    </source>
</evidence>
<comment type="function">
    <text evidence="15">Thiol protease which is believed to participate in intracellular degradation and turnover of proteins. Cleaves matrix extracellular phosphoglycoprotein MEPE. Involved in the solubilization of cross-linked TG/thyroglobulin in the thyroid follicle lumen. Has also been implicated in tumor invasion and metastasis.</text>
</comment>